<keyword evidence="2" id="KW-1185">Reference proteome</keyword>
<dbReference type="Pfam" id="PF01527">
    <property type="entry name" value="HTH_Tnp_1"/>
    <property type="match status" value="1"/>
</dbReference>
<dbReference type="SUPFAM" id="SSF46689">
    <property type="entry name" value="Homeodomain-like"/>
    <property type="match status" value="1"/>
</dbReference>
<reference evidence="1 2" key="1">
    <citation type="submission" date="2021-04" db="EMBL/GenBank/DDBJ databases">
        <title>Magnetospirillum sulfuroxidans sp. nov., a facultative chemolithoautotrophic sulfur-oxidizing alphaproteobacterium isolated from freshwater sediment and proposals for Paramagetospirillum gen. nov., and Magnetospirillaceae fam. nov.</title>
        <authorList>
            <person name="Koziaeva V."/>
            <person name="Geelhoed J.S."/>
            <person name="Sorokin D.Y."/>
            <person name="Grouzdev D.S."/>
        </authorList>
    </citation>
    <scope>NUCLEOTIDE SEQUENCE [LARGE SCALE GENOMIC DNA]</scope>
    <source>
        <strain evidence="1 2">J10</strain>
    </source>
</reference>
<name>A0ABS5ICH2_9PROT</name>
<dbReference type="Proteomes" id="UP000680714">
    <property type="component" value="Unassembled WGS sequence"/>
</dbReference>
<evidence type="ECO:0000313" key="2">
    <source>
        <dbReference type="Proteomes" id="UP000680714"/>
    </source>
</evidence>
<gene>
    <name evidence="1" type="ORF">KEC16_10405</name>
</gene>
<comment type="caution">
    <text evidence="1">The sequence shown here is derived from an EMBL/GenBank/DDBJ whole genome shotgun (WGS) entry which is preliminary data.</text>
</comment>
<accession>A0ABS5ICH2</accession>
<dbReference type="EMBL" id="JAGTUF010000008">
    <property type="protein sequence ID" value="MBR9972122.1"/>
    <property type="molecule type" value="Genomic_DNA"/>
</dbReference>
<dbReference type="Gene3D" id="1.10.10.60">
    <property type="entry name" value="Homeodomain-like"/>
    <property type="match status" value="1"/>
</dbReference>
<evidence type="ECO:0000313" key="1">
    <source>
        <dbReference type="EMBL" id="MBR9972122.1"/>
    </source>
</evidence>
<dbReference type="InterPro" id="IPR009057">
    <property type="entry name" value="Homeodomain-like_sf"/>
</dbReference>
<dbReference type="InterPro" id="IPR002514">
    <property type="entry name" value="Transposase_8"/>
</dbReference>
<proteinExistence type="predicted"/>
<organism evidence="1 2">
    <name type="scientific">Magnetospirillum sulfuroxidans</name>
    <dbReference type="NCBI Taxonomy" id="611300"/>
    <lineage>
        <taxon>Bacteria</taxon>
        <taxon>Pseudomonadati</taxon>
        <taxon>Pseudomonadota</taxon>
        <taxon>Alphaproteobacteria</taxon>
        <taxon>Rhodospirillales</taxon>
        <taxon>Rhodospirillaceae</taxon>
        <taxon>Magnetospirillum</taxon>
    </lineage>
</organism>
<protein>
    <submittedName>
        <fullName evidence="1">Transposase</fullName>
    </submittedName>
</protein>
<sequence>MRKFTEDFKREAVRLVQTRGRTIEQVADALGIGRSTLGKWLAKHVMQICCRVRTKTLPRN</sequence>